<keyword evidence="2" id="KW-0238">DNA-binding</keyword>
<name>A0ABP7JI03_9PSEU</name>
<evidence type="ECO:0000256" key="2">
    <source>
        <dbReference type="ARBA" id="ARBA00023125"/>
    </source>
</evidence>
<sequence length="140" mass="15725">MAHDPALVGEVAALLFDVVERARQVYGEAYRAEGLTELQWLVLRRLRQEREAPPIGQLAAWLDTEPPTVTALVDRLQARGLLERRADEADRRVRRIHLTAAAETALERIDSHAASGSPCRELGAGELAELRNLLIRMRRD</sequence>
<comment type="caution">
    <text evidence="5">The sequence shown here is derived from an EMBL/GenBank/DDBJ whole genome shotgun (WGS) entry which is preliminary data.</text>
</comment>
<gene>
    <name evidence="5" type="ORF">GCM10022380_73880</name>
</gene>
<reference evidence="6" key="1">
    <citation type="journal article" date="2019" name="Int. J. Syst. Evol. Microbiol.">
        <title>The Global Catalogue of Microorganisms (GCM) 10K type strain sequencing project: providing services to taxonomists for standard genome sequencing and annotation.</title>
        <authorList>
            <consortium name="The Broad Institute Genomics Platform"/>
            <consortium name="The Broad Institute Genome Sequencing Center for Infectious Disease"/>
            <person name="Wu L."/>
            <person name="Ma J."/>
        </authorList>
    </citation>
    <scope>NUCLEOTIDE SEQUENCE [LARGE SCALE GENOMIC DNA]</scope>
    <source>
        <strain evidence="6">JCM 17017</strain>
    </source>
</reference>
<proteinExistence type="predicted"/>
<evidence type="ECO:0000259" key="4">
    <source>
        <dbReference type="PROSITE" id="PS50995"/>
    </source>
</evidence>
<dbReference type="InterPro" id="IPR039422">
    <property type="entry name" value="MarR/SlyA-like"/>
</dbReference>
<dbReference type="InterPro" id="IPR000835">
    <property type="entry name" value="HTH_MarR-typ"/>
</dbReference>
<accession>A0ABP7JI03</accession>
<dbReference type="PANTHER" id="PTHR33164:SF64">
    <property type="entry name" value="TRANSCRIPTIONAL REGULATOR SLYA"/>
    <property type="match status" value="1"/>
</dbReference>
<dbReference type="SMART" id="SM00347">
    <property type="entry name" value="HTH_MARR"/>
    <property type="match status" value="1"/>
</dbReference>
<evidence type="ECO:0000313" key="5">
    <source>
        <dbReference type="EMBL" id="GAA3844915.1"/>
    </source>
</evidence>
<dbReference type="PROSITE" id="PS50995">
    <property type="entry name" value="HTH_MARR_2"/>
    <property type="match status" value="1"/>
</dbReference>
<keyword evidence="3" id="KW-0804">Transcription</keyword>
<protein>
    <submittedName>
        <fullName evidence="5">MarR family transcriptional regulator</fullName>
    </submittedName>
</protein>
<dbReference type="Proteomes" id="UP001501624">
    <property type="component" value="Unassembled WGS sequence"/>
</dbReference>
<feature type="domain" description="HTH marR-type" evidence="4">
    <location>
        <begin position="8"/>
        <end position="139"/>
    </location>
</feature>
<dbReference type="EMBL" id="BAABCM010000014">
    <property type="protein sequence ID" value="GAA3844915.1"/>
    <property type="molecule type" value="Genomic_DNA"/>
</dbReference>
<dbReference type="Pfam" id="PF01047">
    <property type="entry name" value="MarR"/>
    <property type="match status" value="1"/>
</dbReference>
<keyword evidence="6" id="KW-1185">Reference proteome</keyword>
<dbReference type="PANTHER" id="PTHR33164">
    <property type="entry name" value="TRANSCRIPTIONAL REGULATOR, MARR FAMILY"/>
    <property type="match status" value="1"/>
</dbReference>
<keyword evidence="1" id="KW-0805">Transcription regulation</keyword>
<organism evidence="5 6">
    <name type="scientific">Amycolatopsis tucumanensis</name>
    <dbReference type="NCBI Taxonomy" id="401106"/>
    <lineage>
        <taxon>Bacteria</taxon>
        <taxon>Bacillati</taxon>
        <taxon>Actinomycetota</taxon>
        <taxon>Actinomycetes</taxon>
        <taxon>Pseudonocardiales</taxon>
        <taxon>Pseudonocardiaceae</taxon>
        <taxon>Amycolatopsis</taxon>
    </lineage>
</organism>
<evidence type="ECO:0000313" key="6">
    <source>
        <dbReference type="Proteomes" id="UP001501624"/>
    </source>
</evidence>
<evidence type="ECO:0000256" key="3">
    <source>
        <dbReference type="ARBA" id="ARBA00023163"/>
    </source>
</evidence>
<dbReference type="Gene3D" id="1.10.10.10">
    <property type="entry name" value="Winged helix-like DNA-binding domain superfamily/Winged helix DNA-binding domain"/>
    <property type="match status" value="1"/>
</dbReference>
<dbReference type="SUPFAM" id="SSF46785">
    <property type="entry name" value="Winged helix' DNA-binding domain"/>
    <property type="match status" value="1"/>
</dbReference>
<evidence type="ECO:0000256" key="1">
    <source>
        <dbReference type="ARBA" id="ARBA00023015"/>
    </source>
</evidence>
<dbReference type="InterPro" id="IPR036388">
    <property type="entry name" value="WH-like_DNA-bd_sf"/>
</dbReference>
<dbReference type="RefSeq" id="WP_237338706.1">
    <property type="nucleotide sequence ID" value="NZ_BAABCM010000014.1"/>
</dbReference>
<dbReference type="InterPro" id="IPR036390">
    <property type="entry name" value="WH_DNA-bd_sf"/>
</dbReference>